<accession>A0A7S9DZ63</accession>
<gene>
    <name evidence="1" type="ORF">IT774_04970</name>
</gene>
<dbReference type="AlphaFoldDB" id="A0A7S9DZ63"/>
<dbReference type="RefSeq" id="WP_195811603.1">
    <property type="nucleotide sequence ID" value="NZ_CP064795.1"/>
</dbReference>
<keyword evidence="2" id="KW-1185">Reference proteome</keyword>
<dbReference type="EMBL" id="CP064795">
    <property type="protein sequence ID" value="QPG06527.1"/>
    <property type="molecule type" value="Genomic_DNA"/>
</dbReference>
<dbReference type="KEGG" id="smaa:IT774_04970"/>
<name>A0A7S9DZ63_9ALTE</name>
<evidence type="ECO:0000313" key="1">
    <source>
        <dbReference type="EMBL" id="QPG06527.1"/>
    </source>
</evidence>
<dbReference type="SUPFAM" id="SSF46955">
    <property type="entry name" value="Putative DNA-binding domain"/>
    <property type="match status" value="1"/>
</dbReference>
<dbReference type="InterPro" id="IPR009061">
    <property type="entry name" value="DNA-bd_dom_put_sf"/>
</dbReference>
<dbReference type="Proteomes" id="UP000595095">
    <property type="component" value="Chromosome"/>
</dbReference>
<organism evidence="1 2">
    <name type="scientific">Salinimonas marina</name>
    <dbReference type="NCBI Taxonomy" id="2785918"/>
    <lineage>
        <taxon>Bacteria</taxon>
        <taxon>Pseudomonadati</taxon>
        <taxon>Pseudomonadota</taxon>
        <taxon>Gammaproteobacteria</taxon>
        <taxon>Alteromonadales</taxon>
        <taxon>Alteromonadaceae</taxon>
        <taxon>Alteromonas/Salinimonas group</taxon>
        <taxon>Salinimonas</taxon>
    </lineage>
</organism>
<evidence type="ECO:0000313" key="2">
    <source>
        <dbReference type="Proteomes" id="UP000595095"/>
    </source>
</evidence>
<proteinExistence type="predicted"/>
<protein>
    <submittedName>
        <fullName evidence="1">Helix-turn-helix domain-containing protein</fullName>
    </submittedName>
</protein>
<sequence length="73" mass="8410">MQAETNVIDFQPGGYISSKQLCERYGNLSKRTLLYWRETKGFPLPCFTGKMALYSKADVIAWEQQNFQVQQVG</sequence>
<reference evidence="1 2" key="1">
    <citation type="submission" date="2020-11" db="EMBL/GenBank/DDBJ databases">
        <title>Complete genome sequence for Salinimonas sp. strain G2-b.</title>
        <authorList>
            <person name="Park S.-J."/>
        </authorList>
    </citation>
    <scope>NUCLEOTIDE SEQUENCE [LARGE SCALE GENOMIC DNA]</scope>
    <source>
        <strain evidence="1 2">G2-b</strain>
    </source>
</reference>